<evidence type="ECO:0000313" key="3">
    <source>
        <dbReference type="Proteomes" id="UP001341840"/>
    </source>
</evidence>
<feature type="compositionally biased region" description="Pro residues" evidence="1">
    <location>
        <begin position="80"/>
        <end position="93"/>
    </location>
</feature>
<comment type="caution">
    <text evidence="2">The sequence shown here is derived from an EMBL/GenBank/DDBJ whole genome shotgun (WGS) entry which is preliminary data.</text>
</comment>
<proteinExistence type="predicted"/>
<name>A0ABU6VVC6_9FABA</name>
<sequence length="105" mass="11263">MCRPSAERTDAAGSDHAHDTRMCPLGAERDSDGGTKISSWMGKSSGRVRRSQAAHVPDHPARPRHRHPRQAHPACHTPAAPQPYPHHQPPPSSPSGADLVCSTCP</sequence>
<protein>
    <submittedName>
        <fullName evidence="2">Uncharacterized protein</fullName>
    </submittedName>
</protein>
<dbReference type="EMBL" id="JASCZI010153100">
    <property type="protein sequence ID" value="MED6177066.1"/>
    <property type="molecule type" value="Genomic_DNA"/>
</dbReference>
<feature type="compositionally biased region" description="Basic and acidic residues" evidence="1">
    <location>
        <begin position="1"/>
        <end position="33"/>
    </location>
</feature>
<organism evidence="2 3">
    <name type="scientific">Stylosanthes scabra</name>
    <dbReference type="NCBI Taxonomy" id="79078"/>
    <lineage>
        <taxon>Eukaryota</taxon>
        <taxon>Viridiplantae</taxon>
        <taxon>Streptophyta</taxon>
        <taxon>Embryophyta</taxon>
        <taxon>Tracheophyta</taxon>
        <taxon>Spermatophyta</taxon>
        <taxon>Magnoliopsida</taxon>
        <taxon>eudicotyledons</taxon>
        <taxon>Gunneridae</taxon>
        <taxon>Pentapetalae</taxon>
        <taxon>rosids</taxon>
        <taxon>fabids</taxon>
        <taxon>Fabales</taxon>
        <taxon>Fabaceae</taxon>
        <taxon>Papilionoideae</taxon>
        <taxon>50 kb inversion clade</taxon>
        <taxon>dalbergioids sensu lato</taxon>
        <taxon>Dalbergieae</taxon>
        <taxon>Pterocarpus clade</taxon>
        <taxon>Stylosanthes</taxon>
    </lineage>
</organism>
<dbReference type="Proteomes" id="UP001341840">
    <property type="component" value="Unassembled WGS sequence"/>
</dbReference>
<reference evidence="2 3" key="1">
    <citation type="journal article" date="2023" name="Plants (Basel)">
        <title>Bridging the Gap: Combining Genomics and Transcriptomics Approaches to Understand Stylosanthes scabra, an Orphan Legume from the Brazilian Caatinga.</title>
        <authorList>
            <person name="Ferreira-Neto J.R.C."/>
            <person name="da Silva M.D."/>
            <person name="Binneck E."/>
            <person name="de Melo N.F."/>
            <person name="da Silva R.H."/>
            <person name="de Melo A.L.T.M."/>
            <person name="Pandolfi V."/>
            <person name="Bustamante F.O."/>
            <person name="Brasileiro-Vidal A.C."/>
            <person name="Benko-Iseppon A.M."/>
        </authorList>
    </citation>
    <scope>NUCLEOTIDE SEQUENCE [LARGE SCALE GENOMIC DNA]</scope>
    <source>
        <tissue evidence="2">Leaves</tissue>
    </source>
</reference>
<feature type="region of interest" description="Disordered" evidence="1">
    <location>
        <begin position="1"/>
        <end position="105"/>
    </location>
</feature>
<gene>
    <name evidence="2" type="ORF">PIB30_094222</name>
</gene>
<accession>A0ABU6VVC6</accession>
<keyword evidence="3" id="KW-1185">Reference proteome</keyword>
<evidence type="ECO:0000313" key="2">
    <source>
        <dbReference type="EMBL" id="MED6177066.1"/>
    </source>
</evidence>
<evidence type="ECO:0000256" key="1">
    <source>
        <dbReference type="SAM" id="MobiDB-lite"/>
    </source>
</evidence>